<evidence type="ECO:0000313" key="2">
    <source>
        <dbReference type="EMBL" id="ANC78492.1"/>
    </source>
</evidence>
<dbReference type="EMBL" id="CP015378">
    <property type="protein sequence ID" value="ANC78492.1"/>
    <property type="molecule type" value="Genomic_DNA"/>
</dbReference>
<sequence>MLKKLLKSLLGHSSHKKYSSSGYKYKKSYKKYSSSDFGKKHYGGYGHKHYKKKKRSSFFSS</sequence>
<organism evidence="2 3">
    <name type="scientific">Fictibacillus phosphorivorans</name>
    <dbReference type="NCBI Taxonomy" id="1221500"/>
    <lineage>
        <taxon>Bacteria</taxon>
        <taxon>Bacillati</taxon>
        <taxon>Bacillota</taxon>
        <taxon>Bacilli</taxon>
        <taxon>Bacillales</taxon>
        <taxon>Fictibacillaceae</taxon>
        <taxon>Fictibacillus</taxon>
    </lineage>
</organism>
<keyword evidence="3" id="KW-1185">Reference proteome</keyword>
<evidence type="ECO:0000256" key="1">
    <source>
        <dbReference type="SAM" id="MobiDB-lite"/>
    </source>
</evidence>
<name>A0A160IRD6_9BACL</name>
<dbReference type="Proteomes" id="UP000076623">
    <property type="component" value="Chromosome"/>
</dbReference>
<gene>
    <name evidence="2" type="ORF">ABE65_017465</name>
</gene>
<feature type="region of interest" description="Disordered" evidence="1">
    <location>
        <begin position="38"/>
        <end position="61"/>
    </location>
</feature>
<proteinExistence type="predicted"/>
<dbReference type="KEGG" id="fpn:ABE65_017465"/>
<accession>A0A160IRD6</accession>
<protein>
    <submittedName>
        <fullName evidence="2">Uncharacterized protein</fullName>
    </submittedName>
</protein>
<dbReference type="RefSeq" id="WP_066397726.1">
    <property type="nucleotide sequence ID" value="NZ_CP015378.1"/>
</dbReference>
<evidence type="ECO:0000313" key="3">
    <source>
        <dbReference type="Proteomes" id="UP000076623"/>
    </source>
</evidence>
<dbReference type="STRING" id="1221500.ABE65_017465"/>
<reference evidence="2 3" key="1">
    <citation type="submission" date="2016-04" db="EMBL/GenBank/DDBJ databases">
        <title>Complete genome sequence of Fictibacillus phosphorivorans G25-29, a strain toxic to nematodes.</title>
        <authorList>
            <person name="Zheng Z."/>
        </authorList>
    </citation>
    <scope>NUCLEOTIDE SEQUENCE [LARGE SCALE GENOMIC DNA]</scope>
    <source>
        <strain evidence="2 3">G25-29</strain>
    </source>
</reference>
<feature type="compositionally biased region" description="Basic residues" evidence="1">
    <location>
        <begin position="40"/>
        <end position="61"/>
    </location>
</feature>
<dbReference type="AlphaFoldDB" id="A0A160IRD6"/>